<evidence type="ECO:0000313" key="4">
    <source>
        <dbReference type="EMBL" id="TWH75660.1"/>
    </source>
</evidence>
<evidence type="ECO:0000256" key="1">
    <source>
        <dbReference type="SAM" id="MobiDB-lite"/>
    </source>
</evidence>
<feature type="region of interest" description="Disordered" evidence="1">
    <location>
        <begin position="21"/>
        <end position="53"/>
    </location>
</feature>
<feature type="signal peptide" evidence="2">
    <location>
        <begin position="1"/>
        <end position="21"/>
    </location>
</feature>
<comment type="caution">
    <text evidence="4">The sequence shown here is derived from an EMBL/GenBank/DDBJ whole genome shotgun (WGS) entry which is preliminary data.</text>
</comment>
<accession>A0A562IXU5</accession>
<evidence type="ECO:0000259" key="3">
    <source>
        <dbReference type="Pfam" id="PF23951"/>
    </source>
</evidence>
<proteinExistence type="predicted"/>
<evidence type="ECO:0000313" key="5">
    <source>
        <dbReference type="Proteomes" id="UP000321490"/>
    </source>
</evidence>
<protein>
    <recommendedName>
        <fullName evidence="3">DUF7282 domain-containing protein</fullName>
    </recommendedName>
</protein>
<dbReference type="Proteomes" id="UP000321490">
    <property type="component" value="Unassembled WGS sequence"/>
</dbReference>
<dbReference type="Pfam" id="PF23951">
    <property type="entry name" value="DUF7282"/>
    <property type="match status" value="1"/>
</dbReference>
<feature type="compositionally biased region" description="Acidic residues" evidence="1">
    <location>
        <begin position="154"/>
        <end position="163"/>
    </location>
</feature>
<organism evidence="4 5">
    <name type="scientific">Modestobacter roseus</name>
    <dbReference type="NCBI Taxonomy" id="1181884"/>
    <lineage>
        <taxon>Bacteria</taxon>
        <taxon>Bacillati</taxon>
        <taxon>Actinomycetota</taxon>
        <taxon>Actinomycetes</taxon>
        <taxon>Geodermatophilales</taxon>
        <taxon>Geodermatophilaceae</taxon>
        <taxon>Modestobacter</taxon>
    </lineage>
</organism>
<dbReference type="AlphaFoldDB" id="A0A562IXU5"/>
<evidence type="ECO:0000256" key="2">
    <source>
        <dbReference type="SAM" id="SignalP"/>
    </source>
</evidence>
<feature type="domain" description="DUF7282" evidence="3">
    <location>
        <begin position="60"/>
        <end position="150"/>
    </location>
</feature>
<feature type="chain" id="PRO_5039621708" description="DUF7282 domain-containing protein" evidence="2">
    <location>
        <begin position="22"/>
        <end position="170"/>
    </location>
</feature>
<sequence>MRRPALLALPAAAVLALTACGGDTEEDPTPAVGTTFADEDEPDSAAPTETGRASGALISELEFEDQSGDGSSATVARVALTVDGFVAVFPDDADDDSAEGLLGSTAVEAGEATDVEVPLSPALTEDAELEAVLYGDTDEDGEFDPTIDQRIPDTDDPEDDVTEDASYTVQ</sequence>
<feature type="compositionally biased region" description="Acidic residues" evidence="1">
    <location>
        <begin position="136"/>
        <end position="145"/>
    </location>
</feature>
<keyword evidence="5" id="KW-1185">Reference proteome</keyword>
<dbReference type="InterPro" id="IPR055706">
    <property type="entry name" value="Slg1/2_DUF7282"/>
</dbReference>
<feature type="region of interest" description="Disordered" evidence="1">
    <location>
        <begin position="134"/>
        <end position="170"/>
    </location>
</feature>
<gene>
    <name evidence="4" type="ORF">JD78_04224</name>
</gene>
<dbReference type="OrthoDB" id="5193102at2"/>
<dbReference type="EMBL" id="VLKF01000001">
    <property type="protein sequence ID" value="TWH75660.1"/>
    <property type="molecule type" value="Genomic_DNA"/>
</dbReference>
<keyword evidence="2" id="KW-0732">Signal</keyword>
<dbReference type="PROSITE" id="PS51257">
    <property type="entry name" value="PROKAR_LIPOPROTEIN"/>
    <property type="match status" value="1"/>
</dbReference>
<name>A0A562IXU5_9ACTN</name>
<reference evidence="4 5" key="1">
    <citation type="submission" date="2019-07" db="EMBL/GenBank/DDBJ databases">
        <title>R&amp;d 2014.</title>
        <authorList>
            <person name="Klenk H.-P."/>
        </authorList>
    </citation>
    <scope>NUCLEOTIDE SEQUENCE [LARGE SCALE GENOMIC DNA]</scope>
    <source>
        <strain evidence="4 5">DSM 45764</strain>
    </source>
</reference>
<dbReference type="RefSeq" id="WP_153362654.1">
    <property type="nucleotide sequence ID" value="NZ_JABGDC010000340.1"/>
</dbReference>